<accession>A0ABV0ZHN8</accession>
<gene>
    <name evidence="2" type="ORF">AMECASPLE_034168</name>
</gene>
<feature type="region of interest" description="Disordered" evidence="1">
    <location>
        <begin position="79"/>
        <end position="113"/>
    </location>
</feature>
<dbReference type="EMBL" id="JAHRIP010061210">
    <property type="protein sequence ID" value="MEQ2305105.1"/>
    <property type="molecule type" value="Genomic_DNA"/>
</dbReference>
<organism evidence="2 3">
    <name type="scientific">Ameca splendens</name>
    <dbReference type="NCBI Taxonomy" id="208324"/>
    <lineage>
        <taxon>Eukaryota</taxon>
        <taxon>Metazoa</taxon>
        <taxon>Chordata</taxon>
        <taxon>Craniata</taxon>
        <taxon>Vertebrata</taxon>
        <taxon>Euteleostomi</taxon>
        <taxon>Actinopterygii</taxon>
        <taxon>Neopterygii</taxon>
        <taxon>Teleostei</taxon>
        <taxon>Neoteleostei</taxon>
        <taxon>Acanthomorphata</taxon>
        <taxon>Ovalentaria</taxon>
        <taxon>Atherinomorphae</taxon>
        <taxon>Cyprinodontiformes</taxon>
        <taxon>Goodeidae</taxon>
        <taxon>Ameca</taxon>
    </lineage>
</organism>
<comment type="caution">
    <text evidence="2">The sequence shown here is derived from an EMBL/GenBank/DDBJ whole genome shotgun (WGS) entry which is preliminary data.</text>
</comment>
<evidence type="ECO:0000313" key="2">
    <source>
        <dbReference type="EMBL" id="MEQ2305105.1"/>
    </source>
</evidence>
<evidence type="ECO:0000313" key="3">
    <source>
        <dbReference type="Proteomes" id="UP001469553"/>
    </source>
</evidence>
<dbReference type="Proteomes" id="UP001469553">
    <property type="component" value="Unassembled WGS sequence"/>
</dbReference>
<evidence type="ECO:0000256" key="1">
    <source>
        <dbReference type="SAM" id="MobiDB-lite"/>
    </source>
</evidence>
<protein>
    <submittedName>
        <fullName evidence="2">Uncharacterized protein</fullName>
    </submittedName>
</protein>
<keyword evidence="3" id="KW-1185">Reference proteome</keyword>
<name>A0ABV0ZHN8_9TELE</name>
<sequence>MKDLSISTSNYHSRYFDGPIFYIDIFFPAAEYTCERCLATATLEQSEKEIVGVLQMASRRIFSAQEALEMFQKLDDCDSGVETDSDGSCSAFSSSDSGSESEPPPAKKHESSR</sequence>
<reference evidence="2 3" key="1">
    <citation type="submission" date="2021-06" db="EMBL/GenBank/DDBJ databases">
        <authorList>
            <person name="Palmer J.M."/>
        </authorList>
    </citation>
    <scope>NUCLEOTIDE SEQUENCE [LARGE SCALE GENOMIC DNA]</scope>
    <source>
        <strain evidence="2 3">AS_MEX2019</strain>
        <tissue evidence="2">Muscle</tissue>
    </source>
</reference>
<feature type="compositionally biased region" description="Low complexity" evidence="1">
    <location>
        <begin position="86"/>
        <end position="101"/>
    </location>
</feature>
<proteinExistence type="predicted"/>